<reference evidence="1 2" key="1">
    <citation type="submission" date="2006-12" db="EMBL/GenBank/DDBJ databases">
        <title>Complete sequence of Shewanella amazonensis SB2B.</title>
        <authorList>
            <consortium name="US DOE Joint Genome Institute"/>
            <person name="Copeland A."/>
            <person name="Lucas S."/>
            <person name="Lapidus A."/>
            <person name="Barry K."/>
            <person name="Detter J.C."/>
            <person name="Glavina del Rio T."/>
            <person name="Hammon N."/>
            <person name="Israni S."/>
            <person name="Dalin E."/>
            <person name="Tice H."/>
            <person name="Pitluck S."/>
            <person name="Munk A.C."/>
            <person name="Brettin T."/>
            <person name="Bruce D."/>
            <person name="Han C."/>
            <person name="Tapia R."/>
            <person name="Gilna P."/>
            <person name="Schmutz J."/>
            <person name="Larimer F."/>
            <person name="Land M."/>
            <person name="Hauser L."/>
            <person name="Kyrpides N."/>
            <person name="Mikhailova N."/>
            <person name="Fredrickson J."/>
            <person name="Richardson P."/>
        </authorList>
    </citation>
    <scope>NUCLEOTIDE SEQUENCE [LARGE SCALE GENOMIC DNA]</scope>
    <source>
        <strain evidence="2">ATCC BAA-1098 / SB2B</strain>
    </source>
</reference>
<keyword evidence="2" id="KW-1185">Reference proteome</keyword>
<dbReference type="HOGENOM" id="CLU_177836_0_0_6"/>
<sequence length="76" mass="8619">MDTTPVDLSHLFEQLGLDSSDKAIGLFIEKHTIGADLAIWQADFWTPAQAGFLRESLEMDANWSELIDLLDTRLRK</sequence>
<evidence type="ECO:0008006" key="3">
    <source>
        <dbReference type="Google" id="ProtNLM"/>
    </source>
</evidence>
<protein>
    <recommendedName>
        <fullName evidence="3">DUF2789 domain-containing protein</fullName>
    </recommendedName>
</protein>
<dbReference type="InterPro" id="IPR038086">
    <property type="entry name" value="DUF2789_sf"/>
</dbReference>
<dbReference type="Pfam" id="PF10982">
    <property type="entry name" value="DUF2789"/>
    <property type="match status" value="1"/>
</dbReference>
<gene>
    <name evidence="1" type="ordered locus">Sama_1125</name>
</gene>
<accession>A1S4M6</accession>
<dbReference type="Proteomes" id="UP000009175">
    <property type="component" value="Chromosome"/>
</dbReference>
<dbReference type="Gene3D" id="1.10.10.1130">
    <property type="entry name" value="Uncharacterised protein PF10982, DUF2789"/>
    <property type="match status" value="1"/>
</dbReference>
<proteinExistence type="predicted"/>
<organism evidence="1 2">
    <name type="scientific">Shewanella amazonensis (strain ATCC BAA-1098 / SB2B)</name>
    <dbReference type="NCBI Taxonomy" id="326297"/>
    <lineage>
        <taxon>Bacteria</taxon>
        <taxon>Pseudomonadati</taxon>
        <taxon>Pseudomonadota</taxon>
        <taxon>Gammaproteobacteria</taxon>
        <taxon>Alteromonadales</taxon>
        <taxon>Shewanellaceae</taxon>
        <taxon>Shewanella</taxon>
    </lineage>
</organism>
<name>A1S4M6_SHEAM</name>
<evidence type="ECO:0000313" key="1">
    <source>
        <dbReference type="EMBL" id="ABL99332.1"/>
    </source>
</evidence>
<dbReference type="eggNOG" id="COG2040">
    <property type="taxonomic scope" value="Bacteria"/>
</dbReference>
<evidence type="ECO:0000313" key="2">
    <source>
        <dbReference type="Proteomes" id="UP000009175"/>
    </source>
</evidence>
<dbReference type="RefSeq" id="WP_011759241.1">
    <property type="nucleotide sequence ID" value="NC_008700.1"/>
</dbReference>
<dbReference type="OrthoDB" id="5828847at2"/>
<dbReference type="InterPro" id="IPR021250">
    <property type="entry name" value="DUF2789"/>
</dbReference>
<dbReference type="AlphaFoldDB" id="A1S4M6"/>
<dbReference type="EMBL" id="CP000507">
    <property type="protein sequence ID" value="ABL99332.1"/>
    <property type="molecule type" value="Genomic_DNA"/>
</dbReference>
<dbReference type="KEGG" id="saz:Sama_1125"/>
<dbReference type="STRING" id="326297.Sama_1125"/>